<keyword evidence="2" id="KW-0472">Membrane</keyword>
<keyword evidence="2" id="KW-1133">Transmembrane helix</keyword>
<proteinExistence type="predicted"/>
<dbReference type="EMBL" id="VIWP01000007">
    <property type="protein sequence ID" value="TWF49878.1"/>
    <property type="molecule type" value="Genomic_DNA"/>
</dbReference>
<accession>A0A561QHN8</accession>
<dbReference type="AlphaFoldDB" id="A0A561QHN8"/>
<evidence type="ECO:0000313" key="5">
    <source>
        <dbReference type="Proteomes" id="UP000320653"/>
    </source>
</evidence>
<feature type="transmembrane region" description="Helical" evidence="2">
    <location>
        <begin position="392"/>
        <end position="413"/>
    </location>
</feature>
<evidence type="ECO:0000259" key="3">
    <source>
        <dbReference type="Pfam" id="PF08885"/>
    </source>
</evidence>
<organism evidence="4 5">
    <name type="scientific">Neorhizobium alkalisoli</name>
    <dbReference type="NCBI Taxonomy" id="528178"/>
    <lineage>
        <taxon>Bacteria</taxon>
        <taxon>Pseudomonadati</taxon>
        <taxon>Pseudomonadota</taxon>
        <taxon>Alphaproteobacteria</taxon>
        <taxon>Hyphomicrobiales</taxon>
        <taxon>Rhizobiaceae</taxon>
        <taxon>Rhizobium/Agrobacterium group</taxon>
        <taxon>Neorhizobium</taxon>
    </lineage>
</organism>
<protein>
    <submittedName>
        <fullName evidence="4">GSCFA family protein</fullName>
    </submittedName>
</protein>
<comment type="caution">
    <text evidence="4">The sequence shown here is derived from an EMBL/GenBank/DDBJ whole genome shotgun (WGS) entry which is preliminary data.</text>
</comment>
<evidence type="ECO:0000256" key="1">
    <source>
        <dbReference type="SAM" id="Coils"/>
    </source>
</evidence>
<dbReference type="OrthoDB" id="369216at2"/>
<evidence type="ECO:0000256" key="2">
    <source>
        <dbReference type="SAM" id="Phobius"/>
    </source>
</evidence>
<dbReference type="Pfam" id="PF08885">
    <property type="entry name" value="GSCFA"/>
    <property type="match status" value="1"/>
</dbReference>
<feature type="coiled-coil region" evidence="1">
    <location>
        <begin position="348"/>
        <end position="388"/>
    </location>
</feature>
<dbReference type="Proteomes" id="UP000320653">
    <property type="component" value="Unassembled WGS sequence"/>
</dbReference>
<keyword evidence="5" id="KW-1185">Reference proteome</keyword>
<sequence>MSMITYEQDGEIKRTSGSFFRGENTNFHPSDQTFSNADFLSKYVMKGWAPPSSFVTKETPIVAFGSCFAANISDYLHARGYNVLTKHENRAYVTQMGDGIVNTFAILQQFEWAWLNKTPSADLWHGYRAEEFGYDDDVRRDTKALFDAAELFVITLGLSEIWYDELTGEVFWRAVPRDRYDPSRHKFRVATHAETLANLHRIHALIREYRPEAHILFSVSPVPLTATFRPVSCITADAVSKATLRSALDEFLGVHSSDQRLHYMPSYEAVTRLFSHQWEGDRRHPHIHVLDFNMQMFEAFFCKPGLPMPTLEATFRAALETDVKLGMEGHENEGMSYSQLRNLRIEERREAKREARRQERIMERAALRNRLKQEQQRAESNLPKQDRKRAKITLVSTLLLKAAVALLALQGVWSLADDWLMAAVLAL</sequence>
<evidence type="ECO:0000313" key="4">
    <source>
        <dbReference type="EMBL" id="TWF49878.1"/>
    </source>
</evidence>
<dbReference type="InterPro" id="IPR014982">
    <property type="entry name" value="GSCFA"/>
</dbReference>
<name>A0A561QHN8_9HYPH</name>
<feature type="domain" description="GSCFA" evidence="3">
    <location>
        <begin position="61"/>
        <end position="297"/>
    </location>
</feature>
<reference evidence="4 5" key="1">
    <citation type="submission" date="2019-06" db="EMBL/GenBank/DDBJ databases">
        <title>Sorghum-associated microbial communities from plants grown in Nebraska, USA.</title>
        <authorList>
            <person name="Schachtman D."/>
        </authorList>
    </citation>
    <scope>NUCLEOTIDE SEQUENCE [LARGE SCALE GENOMIC DNA]</scope>
    <source>
        <strain evidence="4 5">1225</strain>
    </source>
</reference>
<keyword evidence="1" id="KW-0175">Coiled coil</keyword>
<gene>
    <name evidence="4" type="ORF">FHW37_107245</name>
</gene>
<keyword evidence="2" id="KW-0812">Transmembrane</keyword>